<evidence type="ECO:0000259" key="2">
    <source>
        <dbReference type="Pfam" id="PF18013"/>
    </source>
</evidence>
<dbReference type="Gene3D" id="3.90.1720.60">
    <property type="match status" value="1"/>
</dbReference>
<gene>
    <name evidence="3" type="ORF">GCM10011573_38250</name>
</gene>
<keyword evidence="4" id="KW-1185">Reference proteome</keyword>
<name>A0ABQ1PWX2_9ENTE</name>
<dbReference type="InterPro" id="IPR007119">
    <property type="entry name" value="Phage_tail_spike_N"/>
</dbReference>
<evidence type="ECO:0000313" key="3">
    <source>
        <dbReference type="EMBL" id="GGD05074.1"/>
    </source>
</evidence>
<protein>
    <submittedName>
        <fullName evidence="3">Phage minor structural protein</fullName>
    </submittedName>
</protein>
<sequence length="938" mass="103310">MTPVIYKPRETDFTHNGLGRLSEATRCDITEEANGKFELELDYPANSRFSDYFENGYQIKAKPNDLEEYHIFEIKQTFKDTFLGIVTVYAQCRTYKLGNREVQYVDIKSADGAKAMKAIEANMDEPCDVKLFSDISANSNTIFEARNVLNCIAGEQGSLLQLWGGEIKREPFKLSLLKRRGRDNVGTVRYGKDLNGLKIKFDWSSIVTKVLPFADLQDGNDGKTKRIYGDPVKSQYMNNYPDIYARHIQFTEEQGVTDKASLNRVAKNYFTSMNPGSDKPKVSMELEVEKLTDSEEAKEFSKIRNYGLFDTFKIYHNLYDIDIDTKVNSIIYDSLLEKNKKVIAGDIQVAFYKQQNYEFQEAMKTLTKKGYMSEFVDYITDLINGVQGGSVLQYPKNHPHTTYYMDTDSTDTAKNVIAINNAGIGFSTTGWRGPFTNAWTIDGILNADFIRAGKIRADIFETSFNAYGDQLKLVAGALQAVNNKKKIMELTKKGLEFWDNTQYIGSIGTKGNPFPNATVNGEPVITDGKALLLVTEDSKKIIALSNTEGKGIVLQGPSQTFFGNRFQFTAGEQGVTSKAVFQDVEIIGKLTVNGKEVVPGQQGGGNGGGTGTGGYPSEVTSKADKFAWDLWAYLIANGYSKAAAAGILGNVQQETGGTMDPDTLQGGVGPGYGLVQWDGSRYPLVPPATSDGIQYVKNLMKAANIKDGHASILGQSKLLDWSMYNGQWLGIVEPTSVEGFKKMSDPRAAANTFERNFERPAVAHPERQGYAQEWYNKFKDLKASTETGKEGLKHLDTLVGKWLGNGQCYAVPAEYSGFLGGCGLGAGTKYALSHVIGDTSAAADIGTSYDWSAVGWKVITNPSFKDLVVGAIVNWKRGGNIGGYTVDGTYGHTEVIRGLGDNSFLTYGQNIGKGQIVERYERPWVGSAEISSIVIPPK</sequence>
<reference evidence="4" key="1">
    <citation type="journal article" date="2019" name="Int. J. Syst. Evol. Microbiol.">
        <title>The Global Catalogue of Microorganisms (GCM) 10K type strain sequencing project: providing services to taxonomists for standard genome sequencing and annotation.</title>
        <authorList>
            <consortium name="The Broad Institute Genomics Platform"/>
            <consortium name="The Broad Institute Genome Sequencing Center for Infectious Disease"/>
            <person name="Wu L."/>
            <person name="Ma J."/>
        </authorList>
    </citation>
    <scope>NUCLEOTIDE SEQUENCE [LARGE SCALE GENOMIC DNA]</scope>
    <source>
        <strain evidence="4">CGMCC 1.15942</strain>
    </source>
</reference>
<accession>A0ABQ1PWX2</accession>
<dbReference type="InterPro" id="IPR041219">
    <property type="entry name" value="Phage_lysozyme2"/>
</dbReference>
<dbReference type="Pfam" id="PF06605">
    <property type="entry name" value="Prophage_tail"/>
    <property type="match status" value="1"/>
</dbReference>
<dbReference type="RefSeq" id="WP_088269949.1">
    <property type="nucleotide sequence ID" value="NZ_BMKI01000021.1"/>
</dbReference>
<feature type="domain" description="Tail spike" evidence="1">
    <location>
        <begin position="158"/>
        <end position="342"/>
    </location>
</feature>
<organism evidence="3 4">
    <name type="scientific">Enterococcus wangshanyuanii</name>
    <dbReference type="NCBI Taxonomy" id="2005703"/>
    <lineage>
        <taxon>Bacteria</taxon>
        <taxon>Bacillati</taxon>
        <taxon>Bacillota</taxon>
        <taxon>Bacilli</taxon>
        <taxon>Lactobacillales</taxon>
        <taxon>Enterococcaceae</taxon>
        <taxon>Enterococcus</taxon>
    </lineage>
</organism>
<comment type="caution">
    <text evidence="3">The sequence shown here is derived from an EMBL/GenBank/DDBJ whole genome shotgun (WGS) entry which is preliminary data.</text>
</comment>
<proteinExistence type="predicted"/>
<dbReference type="NCBIfam" id="TIGR01665">
    <property type="entry name" value="put_anti_recept"/>
    <property type="match status" value="1"/>
</dbReference>
<dbReference type="Pfam" id="PF18013">
    <property type="entry name" value="Phage_lysozyme2"/>
    <property type="match status" value="1"/>
</dbReference>
<dbReference type="InterPro" id="IPR010572">
    <property type="entry name" value="Tail_dom"/>
</dbReference>
<evidence type="ECO:0000259" key="1">
    <source>
        <dbReference type="Pfam" id="PF06605"/>
    </source>
</evidence>
<feature type="domain" description="Phage tail lysozyme" evidence="2">
    <location>
        <begin position="627"/>
        <end position="778"/>
    </location>
</feature>
<evidence type="ECO:0000313" key="4">
    <source>
        <dbReference type="Proteomes" id="UP000630615"/>
    </source>
</evidence>
<dbReference type="Proteomes" id="UP000630615">
    <property type="component" value="Unassembled WGS sequence"/>
</dbReference>
<dbReference type="EMBL" id="BMKI01000021">
    <property type="protein sequence ID" value="GGD05074.1"/>
    <property type="molecule type" value="Genomic_DNA"/>
</dbReference>